<proteinExistence type="inferred from homology"/>
<evidence type="ECO:0000256" key="3">
    <source>
        <dbReference type="SAM" id="Phobius"/>
    </source>
</evidence>
<dbReference type="InterPro" id="IPR000462">
    <property type="entry name" value="CDP-OH_P_trans"/>
</dbReference>
<accession>A0ABU4A0Q4</accession>
<dbReference type="Pfam" id="PF01066">
    <property type="entry name" value="CDP-OH_P_transf"/>
    <property type="match status" value="1"/>
</dbReference>
<sequence>MFDARLRPLIDPPLNAVGRLLAGMGIGANAVTLAALAPGIAAAFAIAYHHYLVALALILLNRLLDGLDGAVARATRTSDFGGFLDIVADFIFYIAVPIGFGVALPANALPALWLASSFALTGISFLAFATLAAKRGVETTAHGQKSFFYDTGLAEGTETILVFVLMCLSPAWFAIIAHGYAALCGLTVLQRCLSAWRTFDNVNENQDRR</sequence>
<dbReference type="EMBL" id="JAPTHD010000009">
    <property type="protein sequence ID" value="MDV5825344.1"/>
    <property type="molecule type" value="Genomic_DNA"/>
</dbReference>
<dbReference type="InterPro" id="IPR048254">
    <property type="entry name" value="CDP_ALCOHOL_P_TRANSF_CS"/>
</dbReference>
<gene>
    <name evidence="4" type="ORF">O0R41_17200</name>
</gene>
<keyword evidence="5" id="KW-1185">Reference proteome</keyword>
<protein>
    <submittedName>
        <fullName evidence="4">CDP-alcohol phosphatidyltransferase family protein</fullName>
    </submittedName>
</protein>
<comment type="caution">
    <text evidence="4">The sequence shown here is derived from an EMBL/GenBank/DDBJ whole genome shotgun (WGS) entry which is preliminary data.</text>
</comment>
<dbReference type="RefSeq" id="WP_317517858.1">
    <property type="nucleotide sequence ID" value="NZ_JAPTHD010000009.1"/>
</dbReference>
<keyword evidence="3" id="KW-0812">Transmembrane</keyword>
<keyword evidence="3" id="KW-0472">Membrane</keyword>
<feature type="transmembrane region" description="Helical" evidence="3">
    <location>
        <begin position="160"/>
        <end position="189"/>
    </location>
</feature>
<feature type="transmembrane region" description="Helical" evidence="3">
    <location>
        <begin position="80"/>
        <end position="104"/>
    </location>
</feature>
<evidence type="ECO:0000313" key="4">
    <source>
        <dbReference type="EMBL" id="MDV5825344.1"/>
    </source>
</evidence>
<evidence type="ECO:0000313" key="5">
    <source>
        <dbReference type="Proteomes" id="UP001185984"/>
    </source>
</evidence>
<comment type="similarity">
    <text evidence="2">Belongs to the CDP-alcohol phosphatidyltransferase class-I family.</text>
</comment>
<dbReference type="InterPro" id="IPR043130">
    <property type="entry name" value="CDP-OH_PTrfase_TM_dom"/>
</dbReference>
<feature type="transmembrane region" description="Helical" evidence="3">
    <location>
        <begin position="16"/>
        <end position="36"/>
    </location>
</feature>
<dbReference type="PROSITE" id="PS00379">
    <property type="entry name" value="CDP_ALCOHOL_P_TRANSF"/>
    <property type="match status" value="1"/>
</dbReference>
<keyword evidence="1 2" id="KW-0808">Transferase</keyword>
<keyword evidence="3" id="KW-1133">Transmembrane helix</keyword>
<dbReference type="Gene3D" id="1.20.120.1760">
    <property type="match status" value="1"/>
</dbReference>
<organism evidence="4 5">
    <name type="scientific">Sphingobium naphthae</name>
    <dbReference type="NCBI Taxonomy" id="1886786"/>
    <lineage>
        <taxon>Bacteria</taxon>
        <taxon>Pseudomonadati</taxon>
        <taxon>Pseudomonadota</taxon>
        <taxon>Alphaproteobacteria</taxon>
        <taxon>Sphingomonadales</taxon>
        <taxon>Sphingomonadaceae</taxon>
        <taxon>Sphingobium</taxon>
    </lineage>
</organism>
<reference evidence="5" key="1">
    <citation type="journal article" date="2022" name="J Environ Chem Eng">
        <title>Biodegradation of petroleum oil using a constructed nonpathogenic and heavy metal-tolerant bacterial consortium isolated from marine sponges.</title>
        <authorList>
            <person name="Dechsakulwatana C."/>
            <person name="Rungsihiranrut A."/>
            <person name="Muangchinda C."/>
            <person name="Ningthoujam R."/>
            <person name="Klankeo P."/>
            <person name="Pinyakong O."/>
        </authorList>
    </citation>
    <scope>NUCLEOTIDE SEQUENCE [LARGE SCALE GENOMIC DNA]</scope>
    <source>
        <strain evidence="5">MO2-4</strain>
    </source>
</reference>
<feature type="transmembrane region" description="Helical" evidence="3">
    <location>
        <begin position="111"/>
        <end position="133"/>
    </location>
</feature>
<evidence type="ECO:0000256" key="2">
    <source>
        <dbReference type="RuleBase" id="RU003750"/>
    </source>
</evidence>
<name>A0ABU4A0Q4_9SPHN</name>
<evidence type="ECO:0000256" key="1">
    <source>
        <dbReference type="ARBA" id="ARBA00022679"/>
    </source>
</evidence>
<dbReference type="Proteomes" id="UP001185984">
    <property type="component" value="Unassembled WGS sequence"/>
</dbReference>